<evidence type="ECO:0000313" key="2">
    <source>
        <dbReference type="EMBL" id="KUF96202.1"/>
    </source>
</evidence>
<reference evidence="2 3" key="1">
    <citation type="submission" date="2015-11" db="EMBL/GenBank/DDBJ databases">
        <title>Genomes and virulence difference between two physiological races of Phytophthora nicotianae.</title>
        <authorList>
            <person name="Liu H."/>
            <person name="Ma X."/>
            <person name="Yu H."/>
            <person name="Fang D."/>
            <person name="Li Y."/>
            <person name="Wang X."/>
            <person name="Wang W."/>
            <person name="Dong Y."/>
            <person name="Xiao B."/>
        </authorList>
    </citation>
    <scope>NUCLEOTIDE SEQUENCE [LARGE SCALE GENOMIC DNA]</scope>
    <source>
        <strain evidence="3">race 1</strain>
    </source>
</reference>
<dbReference type="SUPFAM" id="SSF52540">
    <property type="entry name" value="P-loop containing nucleoside triphosphate hydrolases"/>
    <property type="match status" value="1"/>
</dbReference>
<dbReference type="AlphaFoldDB" id="A0A0W8DIJ5"/>
<gene>
    <name evidence="2" type="ORF">AM588_10006550</name>
</gene>
<evidence type="ECO:0000259" key="1">
    <source>
        <dbReference type="Pfam" id="PF21530"/>
    </source>
</evidence>
<dbReference type="Pfam" id="PF21530">
    <property type="entry name" value="Pif1_2B_dom"/>
    <property type="match status" value="1"/>
</dbReference>
<dbReference type="PANTHER" id="PTHR10492:SF57">
    <property type="entry name" value="ATP-DEPENDENT DNA HELICASE"/>
    <property type="match status" value="1"/>
</dbReference>
<dbReference type="Proteomes" id="UP000054636">
    <property type="component" value="Unassembled WGS sequence"/>
</dbReference>
<dbReference type="InterPro" id="IPR027417">
    <property type="entry name" value="P-loop_NTPase"/>
</dbReference>
<comment type="caution">
    <text evidence="2">The sequence shown here is derived from an EMBL/GenBank/DDBJ whole genome shotgun (WGS) entry which is preliminary data.</text>
</comment>
<dbReference type="EMBL" id="LNFP01000176">
    <property type="protein sequence ID" value="KUF96202.1"/>
    <property type="molecule type" value="Genomic_DNA"/>
</dbReference>
<dbReference type="PANTHER" id="PTHR10492">
    <property type="match status" value="1"/>
</dbReference>
<evidence type="ECO:0000313" key="3">
    <source>
        <dbReference type="Proteomes" id="UP000054636"/>
    </source>
</evidence>
<dbReference type="InterPro" id="IPR049163">
    <property type="entry name" value="Pif1-like_2B_dom"/>
</dbReference>
<accession>A0A0W8DIJ5</accession>
<sequence length="208" mass="23352">MEPPPNFSLLPPVYDVHEQALDEVEENRRARNVNALIEAVYPGLDSDNLPDEYFAERAILTLANESVRRINDMAAERLSGETNEYLSVDSSEGVADSIMFEQKFLNFLNFSGIPPHRIVLKVGTPIVTIQNLNSEAGLCNGTRFRVVSLRDRSIEVNIMSGPFKGKKVFIPRIVFNSEDDVVKCFSRIRMGKSKLALFGLVTCRSRSI</sequence>
<name>A0A0W8DIJ5_PHYNI</name>
<feature type="domain" description="DNA helicase Pif1-like 2B" evidence="1">
    <location>
        <begin position="103"/>
        <end position="149"/>
    </location>
</feature>
<organism evidence="2 3">
    <name type="scientific">Phytophthora nicotianae</name>
    <name type="common">Potato buckeye rot agent</name>
    <name type="synonym">Phytophthora parasitica</name>
    <dbReference type="NCBI Taxonomy" id="4792"/>
    <lineage>
        <taxon>Eukaryota</taxon>
        <taxon>Sar</taxon>
        <taxon>Stramenopiles</taxon>
        <taxon>Oomycota</taxon>
        <taxon>Peronosporomycetes</taxon>
        <taxon>Peronosporales</taxon>
        <taxon>Peronosporaceae</taxon>
        <taxon>Phytophthora</taxon>
    </lineage>
</organism>
<protein>
    <recommendedName>
        <fullName evidence="1">DNA helicase Pif1-like 2B domain-containing protein</fullName>
    </recommendedName>
</protein>
<proteinExistence type="predicted"/>